<sequence length="32" mass="3970">MAVKVFYSFSRYYRISRDWQPKKDARDILMVV</sequence>
<evidence type="ECO:0000313" key="1">
    <source>
        <dbReference type="EMBL" id="DAF92131.1"/>
    </source>
</evidence>
<name>A0A8S5UCH6_9CAUD</name>
<reference evidence="1" key="1">
    <citation type="journal article" date="2021" name="Proc. Natl. Acad. Sci. U.S.A.">
        <title>A Catalog of Tens of Thousands of Viruses from Human Metagenomes Reveals Hidden Associations with Chronic Diseases.</title>
        <authorList>
            <person name="Tisza M.J."/>
            <person name="Buck C.B."/>
        </authorList>
    </citation>
    <scope>NUCLEOTIDE SEQUENCE</scope>
    <source>
        <strain evidence="1">CtgN495</strain>
    </source>
</reference>
<accession>A0A8S5UCH6</accession>
<proteinExistence type="predicted"/>
<protein>
    <submittedName>
        <fullName evidence="1">Uncharacterized protein</fullName>
    </submittedName>
</protein>
<organism evidence="1">
    <name type="scientific">Siphoviridae sp. ctgN495</name>
    <dbReference type="NCBI Taxonomy" id="2825608"/>
    <lineage>
        <taxon>Viruses</taxon>
        <taxon>Duplodnaviria</taxon>
        <taxon>Heunggongvirae</taxon>
        <taxon>Uroviricota</taxon>
        <taxon>Caudoviricetes</taxon>
    </lineage>
</organism>
<dbReference type="EMBL" id="BK016063">
    <property type="protein sequence ID" value="DAF92131.1"/>
    <property type="molecule type" value="Genomic_DNA"/>
</dbReference>